<organism evidence="7 8">
    <name type="scientific">Saprolegnia diclina (strain VS20)</name>
    <dbReference type="NCBI Taxonomy" id="1156394"/>
    <lineage>
        <taxon>Eukaryota</taxon>
        <taxon>Sar</taxon>
        <taxon>Stramenopiles</taxon>
        <taxon>Oomycota</taxon>
        <taxon>Saprolegniomycetes</taxon>
        <taxon>Saprolegniales</taxon>
        <taxon>Saprolegniaceae</taxon>
        <taxon>Saprolegnia</taxon>
    </lineage>
</organism>
<evidence type="ECO:0000313" key="7">
    <source>
        <dbReference type="EMBL" id="EQC40506.1"/>
    </source>
</evidence>
<dbReference type="Proteomes" id="UP000030762">
    <property type="component" value="Unassembled WGS sequence"/>
</dbReference>
<dbReference type="OMA" id="CYMEYLI"/>
<dbReference type="PANTHER" id="PTHR13510">
    <property type="entry name" value="FYVE-FINGER-CONTAINING RAB5 EFFECTOR PROTEIN RABENOSYN-5-RELATED"/>
    <property type="match status" value="1"/>
</dbReference>
<dbReference type="VEuPathDB" id="FungiDB:SDRG_02397"/>
<dbReference type="InterPro" id="IPR017455">
    <property type="entry name" value="Znf_FYVE-rel"/>
</dbReference>
<dbReference type="PROSITE" id="PS50178">
    <property type="entry name" value="ZF_FYVE"/>
    <property type="match status" value="1"/>
</dbReference>
<dbReference type="eggNOG" id="ENOG502STWK">
    <property type="taxonomic scope" value="Eukaryota"/>
</dbReference>
<gene>
    <name evidence="7" type="ORF">SDRG_02397</name>
</gene>
<dbReference type="EMBL" id="JH767136">
    <property type="protein sequence ID" value="EQC40506.1"/>
    <property type="molecule type" value="Genomic_DNA"/>
</dbReference>
<protein>
    <recommendedName>
        <fullName evidence="6">FYVE-type domain-containing protein</fullName>
    </recommendedName>
</protein>
<dbReference type="InterPro" id="IPR013083">
    <property type="entry name" value="Znf_RING/FYVE/PHD"/>
</dbReference>
<dbReference type="InterPro" id="IPR000306">
    <property type="entry name" value="Znf_FYVE"/>
</dbReference>
<accession>T0R0P8</accession>
<evidence type="ECO:0000259" key="6">
    <source>
        <dbReference type="PROSITE" id="PS50178"/>
    </source>
</evidence>
<dbReference type="Gene3D" id="3.30.40.10">
    <property type="entry name" value="Zinc/RING finger domain, C3HC4 (zinc finger)"/>
    <property type="match status" value="1"/>
</dbReference>
<dbReference type="CDD" id="cd00065">
    <property type="entry name" value="FYVE_like_SF"/>
    <property type="match status" value="1"/>
</dbReference>
<dbReference type="InParanoid" id="T0R0P8"/>
<keyword evidence="2 4" id="KW-0863">Zinc-finger</keyword>
<dbReference type="InterPro" id="IPR011011">
    <property type="entry name" value="Znf_FYVE_PHD"/>
</dbReference>
<evidence type="ECO:0000256" key="1">
    <source>
        <dbReference type="ARBA" id="ARBA00022723"/>
    </source>
</evidence>
<dbReference type="OrthoDB" id="68108at2759"/>
<dbReference type="GO" id="GO:0008270">
    <property type="term" value="F:zinc ion binding"/>
    <property type="evidence" value="ECO:0007669"/>
    <property type="project" value="UniProtKB-KW"/>
</dbReference>
<feature type="region of interest" description="Disordered" evidence="5">
    <location>
        <begin position="496"/>
        <end position="532"/>
    </location>
</feature>
<evidence type="ECO:0000256" key="2">
    <source>
        <dbReference type="ARBA" id="ARBA00022771"/>
    </source>
</evidence>
<dbReference type="RefSeq" id="XP_008606205.1">
    <property type="nucleotide sequence ID" value="XM_008607983.1"/>
</dbReference>
<dbReference type="InterPro" id="IPR052727">
    <property type="entry name" value="Rab4/Rab5_effector"/>
</dbReference>
<dbReference type="AlphaFoldDB" id="T0R0P8"/>
<dbReference type="PANTHER" id="PTHR13510:SF44">
    <property type="entry name" value="RABENOSYN-5"/>
    <property type="match status" value="1"/>
</dbReference>
<sequence length="539" mass="59250">MATGTTSGGSVANAAARYPRIEFTQDVYEKHLANMERIMGLALRGHVGWDRSSATPTNGWDAVTDKLGWQLFEHKPRDRPTSFEMHEYLAVGSLKTSISALQEAFYVKNTHDLRALSGVLYEDALLDAALLNLTHRRTPEDPGQFFGVKYLKLAVQVANQEDMDQEYIYLEFAGTRLDAQGRVTYVVITDPVAVRPLEHSRSSLTFGERCSTVKLSRESTNGTVDVVVRAKLQSSRGPPAASRSQSQMAGHYGVNNAAQQCTAAHLVYWKAMGVFVPGGLVKDLTRLPKETSAPEARRLTTGPFSLSWNHASKSCVVCSKGFNLLRRKHHCRRCGEAVCKGCTVALYCVDRPTKSASSSALAREKFCKTCFVAAKIDASRPTPPKPERSTTQTTHTIVLDHDDASSGSGSLPYRDVVHVHSPGRDERGKLFFYADTSSSQSESRPNSLHSDPLRTSFHTMVLHDGSAPPPLQRSGSIESNASVSSSVFDMMNAARMPRGRPPAAFHQLPRPDIADDKDDDDDDDNECGNQGHTVLRHLY</sequence>
<dbReference type="GeneID" id="19943124"/>
<feature type="compositionally biased region" description="Acidic residues" evidence="5">
    <location>
        <begin position="515"/>
        <end position="526"/>
    </location>
</feature>
<keyword evidence="8" id="KW-1185">Reference proteome</keyword>
<dbReference type="SUPFAM" id="SSF57903">
    <property type="entry name" value="FYVE/PHD zinc finger"/>
    <property type="match status" value="1"/>
</dbReference>
<evidence type="ECO:0000256" key="4">
    <source>
        <dbReference type="PROSITE-ProRule" id="PRU00091"/>
    </source>
</evidence>
<name>T0R0P8_SAPDV</name>
<dbReference type="SMART" id="SM00064">
    <property type="entry name" value="FYVE"/>
    <property type="match status" value="1"/>
</dbReference>
<dbReference type="STRING" id="1156394.T0R0P8"/>
<evidence type="ECO:0000256" key="5">
    <source>
        <dbReference type="SAM" id="MobiDB-lite"/>
    </source>
</evidence>
<dbReference type="Pfam" id="PF01363">
    <property type="entry name" value="FYVE"/>
    <property type="match status" value="1"/>
</dbReference>
<reference evidence="7 8" key="1">
    <citation type="submission" date="2012-04" db="EMBL/GenBank/DDBJ databases">
        <title>The Genome Sequence of Saprolegnia declina VS20.</title>
        <authorList>
            <consortium name="The Broad Institute Genome Sequencing Platform"/>
            <person name="Russ C."/>
            <person name="Nusbaum C."/>
            <person name="Tyler B."/>
            <person name="van West P."/>
            <person name="Dieguez-Uribeondo J."/>
            <person name="de Bruijn I."/>
            <person name="Tripathy S."/>
            <person name="Jiang R."/>
            <person name="Young S.K."/>
            <person name="Zeng Q."/>
            <person name="Gargeya S."/>
            <person name="Fitzgerald M."/>
            <person name="Haas B."/>
            <person name="Abouelleil A."/>
            <person name="Alvarado L."/>
            <person name="Arachchi H.M."/>
            <person name="Berlin A."/>
            <person name="Chapman S.B."/>
            <person name="Goldberg J."/>
            <person name="Griggs A."/>
            <person name="Gujja S."/>
            <person name="Hansen M."/>
            <person name="Howarth C."/>
            <person name="Imamovic A."/>
            <person name="Larimer J."/>
            <person name="McCowen C."/>
            <person name="Montmayeur A."/>
            <person name="Murphy C."/>
            <person name="Neiman D."/>
            <person name="Pearson M."/>
            <person name="Priest M."/>
            <person name="Roberts A."/>
            <person name="Saif S."/>
            <person name="Shea T."/>
            <person name="Sisk P."/>
            <person name="Sykes S."/>
            <person name="Wortman J."/>
            <person name="Nusbaum C."/>
            <person name="Birren B."/>
        </authorList>
    </citation>
    <scope>NUCLEOTIDE SEQUENCE [LARGE SCALE GENOMIC DNA]</scope>
    <source>
        <strain evidence="7 8">VS20</strain>
    </source>
</reference>
<proteinExistence type="predicted"/>
<evidence type="ECO:0000256" key="3">
    <source>
        <dbReference type="ARBA" id="ARBA00022833"/>
    </source>
</evidence>
<keyword evidence="1" id="KW-0479">Metal-binding</keyword>
<feature type="domain" description="FYVE-type" evidence="6">
    <location>
        <begin position="309"/>
        <end position="375"/>
    </location>
</feature>
<keyword evidence="3" id="KW-0862">Zinc</keyword>
<evidence type="ECO:0000313" key="8">
    <source>
        <dbReference type="Proteomes" id="UP000030762"/>
    </source>
</evidence>